<proteinExistence type="predicted"/>
<evidence type="ECO:0000256" key="1">
    <source>
        <dbReference type="ARBA" id="ARBA00022884"/>
    </source>
</evidence>
<dbReference type="GO" id="GO:0003729">
    <property type="term" value="F:mRNA binding"/>
    <property type="evidence" value="ECO:0007669"/>
    <property type="project" value="TreeGrafter"/>
</dbReference>
<dbReference type="PANTHER" id="PTHR48025:SF1">
    <property type="entry name" value="RRM DOMAIN-CONTAINING PROTEIN"/>
    <property type="match status" value="1"/>
</dbReference>
<dbReference type="Gene3D" id="3.30.70.330">
    <property type="match status" value="1"/>
</dbReference>
<dbReference type="EMBL" id="DF196775">
    <property type="protein sequence ID" value="GAC73487.1"/>
    <property type="molecule type" value="Genomic_DNA"/>
</dbReference>
<reference evidence="6" key="1">
    <citation type="journal article" date="2013" name="Genome Announc.">
        <title>Genome sequence of the basidiomycetous yeast Pseudozyma antarctica T-34, a producer of the glycolipid biosurfactants mannosylerythritol lipids.</title>
        <authorList>
            <person name="Morita T."/>
            <person name="Koike H."/>
            <person name="Koyama Y."/>
            <person name="Hagiwara H."/>
            <person name="Ito E."/>
            <person name="Fukuoka T."/>
            <person name="Imura T."/>
            <person name="Machida M."/>
            <person name="Kitamoto D."/>
        </authorList>
    </citation>
    <scope>NUCLEOTIDE SEQUENCE [LARGE SCALE GENOMIC DNA]</scope>
    <source>
        <strain evidence="6">T-34</strain>
    </source>
</reference>
<evidence type="ECO:0000259" key="4">
    <source>
        <dbReference type="PROSITE" id="PS50102"/>
    </source>
</evidence>
<dbReference type="Proteomes" id="UP000011976">
    <property type="component" value="Unassembled WGS sequence"/>
</dbReference>
<dbReference type="InterPro" id="IPR050502">
    <property type="entry name" value="Euk_RNA-bind_prot"/>
</dbReference>
<feature type="region of interest" description="Disordered" evidence="3">
    <location>
        <begin position="268"/>
        <end position="316"/>
    </location>
</feature>
<feature type="domain" description="RRM" evidence="4">
    <location>
        <begin position="10"/>
        <end position="87"/>
    </location>
</feature>
<dbReference type="InterPro" id="IPR000504">
    <property type="entry name" value="RRM_dom"/>
</dbReference>
<evidence type="ECO:0000256" key="3">
    <source>
        <dbReference type="SAM" id="MobiDB-lite"/>
    </source>
</evidence>
<dbReference type="InterPro" id="IPR035979">
    <property type="entry name" value="RBD_domain_sf"/>
</dbReference>
<dbReference type="PANTHER" id="PTHR48025">
    <property type="entry name" value="OS02G0815200 PROTEIN"/>
    <property type="match status" value="1"/>
</dbReference>
<dbReference type="GO" id="GO:0005634">
    <property type="term" value="C:nucleus"/>
    <property type="evidence" value="ECO:0007669"/>
    <property type="project" value="TreeGrafter"/>
</dbReference>
<gene>
    <name evidence="5" type="ORF">PANT_9c00147</name>
</gene>
<organism evidence="5 6">
    <name type="scientific">Pseudozyma antarctica (strain T-34)</name>
    <name type="common">Yeast</name>
    <name type="synonym">Candida antarctica</name>
    <dbReference type="NCBI Taxonomy" id="1151754"/>
    <lineage>
        <taxon>Eukaryota</taxon>
        <taxon>Fungi</taxon>
        <taxon>Dikarya</taxon>
        <taxon>Basidiomycota</taxon>
        <taxon>Ustilaginomycotina</taxon>
        <taxon>Ustilaginomycetes</taxon>
        <taxon>Ustilaginales</taxon>
        <taxon>Ustilaginaceae</taxon>
        <taxon>Moesziomyces</taxon>
    </lineage>
</organism>
<dbReference type="Pfam" id="PF00076">
    <property type="entry name" value="RRM_1"/>
    <property type="match status" value="1"/>
</dbReference>
<dbReference type="InterPro" id="IPR012677">
    <property type="entry name" value="Nucleotide-bd_a/b_plait_sf"/>
</dbReference>
<protein>
    <recommendedName>
        <fullName evidence="4">RRM domain-containing protein</fullName>
    </recommendedName>
</protein>
<dbReference type="AlphaFoldDB" id="M9MEI4"/>
<accession>M9MEI4</accession>
<name>M9MEI4_PSEA3</name>
<feature type="region of interest" description="Disordered" evidence="3">
    <location>
        <begin position="144"/>
        <end position="174"/>
    </location>
</feature>
<dbReference type="STRING" id="1151754.M9MEI4"/>
<evidence type="ECO:0000256" key="2">
    <source>
        <dbReference type="PROSITE-ProRule" id="PRU00176"/>
    </source>
</evidence>
<evidence type="ECO:0000313" key="5">
    <source>
        <dbReference type="EMBL" id="GAC73487.1"/>
    </source>
</evidence>
<keyword evidence="1 2" id="KW-0694">RNA-binding</keyword>
<dbReference type="PROSITE" id="PS50102">
    <property type="entry name" value="RRM"/>
    <property type="match status" value="1"/>
</dbReference>
<dbReference type="CDD" id="cd00590">
    <property type="entry name" value="RRM_SF"/>
    <property type="match status" value="1"/>
</dbReference>
<dbReference type="SUPFAM" id="SSF54928">
    <property type="entry name" value="RNA-binding domain, RBD"/>
    <property type="match status" value="1"/>
</dbReference>
<sequence length="336" mass="36785">MRPDRDRALRNLYVLNLPLDATSDHFEALFSRYGHVEHAVILATLDHLARRRGFILMSSPDEARAAIENLNGHSWHRYRIEVSFAIVQRSGTPFPHEAQDAVEPPRRPKLPQQVSSELQACGPSFASASFRLNRADSHFLIHTQSCESSQPTDPPVSAPHSEQPLREAGQSFQQGEHEAVLKLSGLDTAVFPSSDAVRALTEPFGNVQYLLHSAQCHPSSIASQAFVVYCCRSSASLARLALDNFAIGNGHITASLASPAALGDLPFHTDPCAPPTDRSASQFHNHPHGPWQADSRAVDPGLNQPQNRMDAPSEEKVSAVSARIRDFVRTIVVAAH</sequence>
<dbReference type="OrthoDB" id="6159137at2759"/>
<dbReference type="SMART" id="SM00360">
    <property type="entry name" value="RRM"/>
    <property type="match status" value="1"/>
</dbReference>
<evidence type="ECO:0000313" key="6">
    <source>
        <dbReference type="Proteomes" id="UP000011976"/>
    </source>
</evidence>